<dbReference type="SUPFAM" id="SSF56752">
    <property type="entry name" value="D-aminoacid aminotransferase-like PLP-dependent enzymes"/>
    <property type="match status" value="1"/>
</dbReference>
<sequence length="273" mass="32041">MFYNSKNWIEKTIYKNEDFDLFNGYSTYETLRTYNKNIFALRFHYERLKKSAMFLGLEVPEYEILKNTLISGIKNFNCKNDVRIKILINKYTSKEKTFYAFIEPIREIDDLRESGVVLTISRERKPKNPVIPYYVKTTLNGYSMYLRQKYNAYYDSIVLNEFGYVTEGTKSNIFIVTAGVITTPPISAGILPGVTRKIVLELIESFNMDFEERNIEVWELLSADEIFLTHTSVGIIPVRRIVPNFTFNAPGISTETLINYWQDFIIANNEYWE</sequence>
<dbReference type="InterPro" id="IPR001544">
    <property type="entry name" value="Aminotrans_IV"/>
</dbReference>
<evidence type="ECO:0000313" key="7">
    <source>
        <dbReference type="Proteomes" id="UP000184334"/>
    </source>
</evidence>
<comment type="cofactor">
    <cofactor evidence="1 5">
        <name>pyridoxal 5'-phosphate</name>
        <dbReference type="ChEBI" id="CHEBI:597326"/>
    </cofactor>
</comment>
<proteinExistence type="inferred from homology"/>
<evidence type="ECO:0000256" key="2">
    <source>
        <dbReference type="ARBA" id="ARBA00009320"/>
    </source>
</evidence>
<evidence type="ECO:0000256" key="1">
    <source>
        <dbReference type="ARBA" id="ARBA00001933"/>
    </source>
</evidence>
<dbReference type="Proteomes" id="UP000184334">
    <property type="component" value="Unassembled WGS sequence"/>
</dbReference>
<dbReference type="RefSeq" id="WP_072863331.1">
    <property type="nucleotide sequence ID" value="NZ_FQUI01000006.1"/>
</dbReference>
<keyword evidence="3 5" id="KW-0663">Pyridoxal phosphate</keyword>
<dbReference type="Pfam" id="PF01063">
    <property type="entry name" value="Aminotran_4"/>
    <property type="match status" value="1"/>
</dbReference>
<keyword evidence="6" id="KW-0032">Aminotransferase</keyword>
<dbReference type="PROSITE" id="PS00770">
    <property type="entry name" value="AA_TRANSFER_CLASS_4"/>
    <property type="match status" value="1"/>
</dbReference>
<accession>A0A1M4U9F1</accession>
<dbReference type="OrthoDB" id="9805628at2"/>
<dbReference type="FunFam" id="3.20.10.10:FF:000002">
    <property type="entry name" value="D-alanine aminotransferase"/>
    <property type="match status" value="1"/>
</dbReference>
<keyword evidence="6" id="KW-0808">Transferase</keyword>
<dbReference type="InterPro" id="IPR036038">
    <property type="entry name" value="Aminotransferase-like"/>
</dbReference>
<organism evidence="6 7">
    <name type="scientific">Marinitoga hydrogenitolerans (strain DSM 16785 / JCM 12826 / AT1271)</name>
    <dbReference type="NCBI Taxonomy" id="1122195"/>
    <lineage>
        <taxon>Bacteria</taxon>
        <taxon>Thermotogati</taxon>
        <taxon>Thermotogota</taxon>
        <taxon>Thermotogae</taxon>
        <taxon>Petrotogales</taxon>
        <taxon>Petrotogaceae</taxon>
        <taxon>Marinitoga</taxon>
    </lineage>
</organism>
<dbReference type="GO" id="GO:0008483">
    <property type="term" value="F:transaminase activity"/>
    <property type="evidence" value="ECO:0007669"/>
    <property type="project" value="UniProtKB-KW"/>
</dbReference>
<dbReference type="PANTHER" id="PTHR42743">
    <property type="entry name" value="AMINO-ACID AMINOTRANSFERASE"/>
    <property type="match status" value="1"/>
</dbReference>
<dbReference type="GO" id="GO:0046394">
    <property type="term" value="P:carboxylic acid biosynthetic process"/>
    <property type="evidence" value="ECO:0007669"/>
    <property type="project" value="UniProtKB-ARBA"/>
</dbReference>
<dbReference type="InterPro" id="IPR043131">
    <property type="entry name" value="BCAT-like_N"/>
</dbReference>
<reference evidence="6" key="1">
    <citation type="submission" date="2016-11" db="EMBL/GenBank/DDBJ databases">
        <authorList>
            <person name="Varghese N."/>
            <person name="Submissions S."/>
        </authorList>
    </citation>
    <scope>NUCLEOTIDE SEQUENCE [LARGE SCALE GENOMIC DNA]</scope>
    <source>
        <strain evidence="6">DSM 16785</strain>
    </source>
</reference>
<evidence type="ECO:0000256" key="4">
    <source>
        <dbReference type="RuleBase" id="RU004106"/>
    </source>
</evidence>
<dbReference type="GO" id="GO:0008652">
    <property type="term" value="P:amino acid biosynthetic process"/>
    <property type="evidence" value="ECO:0007669"/>
    <property type="project" value="UniProtKB-ARBA"/>
</dbReference>
<dbReference type="CDD" id="cd00449">
    <property type="entry name" value="PLPDE_IV"/>
    <property type="match status" value="1"/>
</dbReference>
<dbReference type="Gene3D" id="3.30.470.10">
    <property type="match status" value="1"/>
</dbReference>
<dbReference type="PANTHER" id="PTHR42743:SF4">
    <property type="entry name" value="BRANCHED-CHAIN-AMINO-ACID AMINOTRANSFERASE-RELATED"/>
    <property type="match status" value="1"/>
</dbReference>
<comment type="caution">
    <text evidence="6">The sequence shown here is derived from an EMBL/GenBank/DDBJ whole genome shotgun (WGS) entry which is preliminary data.</text>
</comment>
<dbReference type="STRING" id="1122195.SAMN02745164_00623"/>
<evidence type="ECO:0000256" key="3">
    <source>
        <dbReference type="ARBA" id="ARBA00022898"/>
    </source>
</evidence>
<dbReference type="InterPro" id="IPR018300">
    <property type="entry name" value="Aminotrans_IV_CS"/>
</dbReference>
<dbReference type="AlphaFoldDB" id="A0A1M4U9F1"/>
<keyword evidence="7" id="KW-1185">Reference proteome</keyword>
<dbReference type="Gene3D" id="3.20.10.10">
    <property type="entry name" value="D-amino Acid Aminotransferase, subunit A, domain 2"/>
    <property type="match status" value="1"/>
</dbReference>
<dbReference type="EMBL" id="FQUI01000006">
    <property type="protein sequence ID" value="SHE53237.1"/>
    <property type="molecule type" value="Genomic_DNA"/>
</dbReference>
<protein>
    <submittedName>
        <fullName evidence="6">Branched-chain amino acid aminotransferase</fullName>
    </submittedName>
</protein>
<comment type="similarity">
    <text evidence="2 4">Belongs to the class-IV pyridoxal-phosphate-dependent aminotransferase family.</text>
</comment>
<dbReference type="InterPro" id="IPR050571">
    <property type="entry name" value="Class-IV_PLP-Dep_Aminotrnsfr"/>
</dbReference>
<evidence type="ECO:0000256" key="5">
    <source>
        <dbReference type="RuleBase" id="RU004516"/>
    </source>
</evidence>
<gene>
    <name evidence="6" type="ORF">SAMN02745164_00623</name>
</gene>
<evidence type="ECO:0000313" key="6">
    <source>
        <dbReference type="EMBL" id="SHE53237.1"/>
    </source>
</evidence>
<dbReference type="InterPro" id="IPR043132">
    <property type="entry name" value="BCAT-like_C"/>
</dbReference>
<name>A0A1M4U9F1_MARH1</name>